<keyword evidence="5 8" id="KW-0687">Ribonucleoprotein</keyword>
<name>A0A5J6MJI1_9PROT</name>
<dbReference type="GO" id="GO:0003735">
    <property type="term" value="F:structural constituent of ribosome"/>
    <property type="evidence" value="ECO:0007669"/>
    <property type="project" value="InterPro"/>
</dbReference>
<evidence type="ECO:0000256" key="6">
    <source>
        <dbReference type="ARBA" id="ARBA00035206"/>
    </source>
</evidence>
<evidence type="ECO:0000256" key="7">
    <source>
        <dbReference type="ARBA" id="ARBA00058688"/>
    </source>
</evidence>
<dbReference type="Proteomes" id="UP000326202">
    <property type="component" value="Chromosome"/>
</dbReference>
<dbReference type="FunFam" id="2.30.30.30:FF:000004">
    <property type="entry name" value="50S ribosomal protein L24"/>
    <property type="match status" value="1"/>
</dbReference>
<comment type="subunit">
    <text evidence="8">Part of the 50S ribosomal subunit.</text>
</comment>
<evidence type="ECO:0000256" key="5">
    <source>
        <dbReference type="ARBA" id="ARBA00023274"/>
    </source>
</evidence>
<keyword evidence="2 8" id="KW-0699">rRNA-binding</keyword>
<dbReference type="InterPro" id="IPR005825">
    <property type="entry name" value="Ribosomal_uL24_CS"/>
</dbReference>
<keyword evidence="3 8" id="KW-0694">RNA-binding</keyword>
<organism evidence="11 12">
    <name type="scientific">Hypericibacter terrae</name>
    <dbReference type="NCBI Taxonomy" id="2602015"/>
    <lineage>
        <taxon>Bacteria</taxon>
        <taxon>Pseudomonadati</taxon>
        <taxon>Pseudomonadota</taxon>
        <taxon>Alphaproteobacteria</taxon>
        <taxon>Rhodospirillales</taxon>
        <taxon>Dongiaceae</taxon>
        <taxon>Hypericibacter</taxon>
    </lineage>
</organism>
<dbReference type="OrthoDB" id="9807419at2"/>
<comment type="function">
    <text evidence="7 8">One of the proteins that surrounds the polypeptide exit tunnel on the outside of the subunit.</text>
</comment>
<dbReference type="CDD" id="cd06089">
    <property type="entry name" value="KOW_RPL26"/>
    <property type="match status" value="1"/>
</dbReference>
<gene>
    <name evidence="8 11" type="primary">rplX</name>
    <name evidence="11" type="ORF">FRZ44_29300</name>
</gene>
<proteinExistence type="inferred from homology"/>
<sequence length="107" mass="12066">MATKLKIRKGDRVTVLTGRDKGKNGEVIRVYPTDMRALVQGVNMVKRHTRQTAREQGGIVEKEAPIHVSNLALIDPKTDKPTRVGYKFLDDGRKVRVARRSGETIDR</sequence>
<dbReference type="PROSITE" id="PS01108">
    <property type="entry name" value="RIBOSOMAL_L24"/>
    <property type="match status" value="1"/>
</dbReference>
<dbReference type="Pfam" id="PF17136">
    <property type="entry name" value="ribosomal_L24"/>
    <property type="match status" value="1"/>
</dbReference>
<dbReference type="Gene3D" id="2.30.30.30">
    <property type="match status" value="1"/>
</dbReference>
<dbReference type="InterPro" id="IPR005824">
    <property type="entry name" value="KOW"/>
</dbReference>
<dbReference type="InterPro" id="IPR003256">
    <property type="entry name" value="Ribosomal_uL24"/>
</dbReference>
<accession>A0A5J6MJI1</accession>
<dbReference type="RefSeq" id="WP_151177870.1">
    <property type="nucleotide sequence ID" value="NZ_CP042906.1"/>
</dbReference>
<feature type="domain" description="KOW" evidence="10">
    <location>
        <begin position="6"/>
        <end position="33"/>
    </location>
</feature>
<dbReference type="PANTHER" id="PTHR12903">
    <property type="entry name" value="MITOCHONDRIAL RIBOSOMAL PROTEIN L24"/>
    <property type="match status" value="1"/>
</dbReference>
<evidence type="ECO:0000256" key="1">
    <source>
        <dbReference type="ARBA" id="ARBA00010618"/>
    </source>
</evidence>
<dbReference type="GO" id="GO:0006412">
    <property type="term" value="P:translation"/>
    <property type="evidence" value="ECO:0007669"/>
    <property type="project" value="UniProtKB-UniRule"/>
</dbReference>
<dbReference type="NCBIfam" id="TIGR01079">
    <property type="entry name" value="rplX_bact"/>
    <property type="match status" value="1"/>
</dbReference>
<evidence type="ECO:0000256" key="3">
    <source>
        <dbReference type="ARBA" id="ARBA00022884"/>
    </source>
</evidence>
<dbReference type="InterPro" id="IPR041988">
    <property type="entry name" value="Ribosomal_uL24_KOW"/>
</dbReference>
<dbReference type="GO" id="GO:0019843">
    <property type="term" value="F:rRNA binding"/>
    <property type="evidence" value="ECO:0007669"/>
    <property type="project" value="UniProtKB-UniRule"/>
</dbReference>
<evidence type="ECO:0000256" key="9">
    <source>
        <dbReference type="RuleBase" id="RU003477"/>
    </source>
</evidence>
<protein>
    <recommendedName>
        <fullName evidence="6 8">Large ribosomal subunit protein uL24</fullName>
    </recommendedName>
</protein>
<dbReference type="GO" id="GO:1990904">
    <property type="term" value="C:ribonucleoprotein complex"/>
    <property type="evidence" value="ECO:0007669"/>
    <property type="project" value="UniProtKB-KW"/>
</dbReference>
<dbReference type="InterPro" id="IPR008991">
    <property type="entry name" value="Translation_prot_SH3-like_sf"/>
</dbReference>
<evidence type="ECO:0000313" key="11">
    <source>
        <dbReference type="EMBL" id="QEX17628.1"/>
    </source>
</evidence>
<dbReference type="GO" id="GO:0005840">
    <property type="term" value="C:ribosome"/>
    <property type="evidence" value="ECO:0007669"/>
    <property type="project" value="UniProtKB-KW"/>
</dbReference>
<dbReference type="InterPro" id="IPR014722">
    <property type="entry name" value="Rib_uL2_dom2"/>
</dbReference>
<evidence type="ECO:0000256" key="4">
    <source>
        <dbReference type="ARBA" id="ARBA00022980"/>
    </source>
</evidence>
<dbReference type="Pfam" id="PF00467">
    <property type="entry name" value="KOW"/>
    <property type="match status" value="1"/>
</dbReference>
<dbReference type="InterPro" id="IPR057264">
    <property type="entry name" value="Ribosomal_uL24_C"/>
</dbReference>
<dbReference type="KEGG" id="htq:FRZ44_29300"/>
<dbReference type="EMBL" id="CP042906">
    <property type="protein sequence ID" value="QEX17628.1"/>
    <property type="molecule type" value="Genomic_DNA"/>
</dbReference>
<dbReference type="SUPFAM" id="SSF50104">
    <property type="entry name" value="Translation proteins SH3-like domain"/>
    <property type="match status" value="1"/>
</dbReference>
<evidence type="ECO:0000256" key="2">
    <source>
        <dbReference type="ARBA" id="ARBA00022730"/>
    </source>
</evidence>
<dbReference type="HAMAP" id="MF_01326_B">
    <property type="entry name" value="Ribosomal_uL24_B"/>
    <property type="match status" value="1"/>
</dbReference>
<comment type="similarity">
    <text evidence="1 8 9">Belongs to the universal ribosomal protein uL24 family.</text>
</comment>
<dbReference type="AlphaFoldDB" id="A0A5J6MJI1"/>
<evidence type="ECO:0000259" key="10">
    <source>
        <dbReference type="SMART" id="SM00739"/>
    </source>
</evidence>
<reference evidence="11 12" key="1">
    <citation type="submission" date="2019-08" db="EMBL/GenBank/DDBJ databases">
        <title>Hyperibacter terrae gen. nov., sp. nov. and Hyperibacter viscosus sp. nov., two new members in the family Rhodospirillaceae isolated from the rhizosphere of Hypericum perforatum.</title>
        <authorList>
            <person name="Noviana Z."/>
        </authorList>
    </citation>
    <scope>NUCLEOTIDE SEQUENCE [LARGE SCALE GENOMIC DNA]</scope>
    <source>
        <strain evidence="11 12">R5913</strain>
    </source>
</reference>
<evidence type="ECO:0000256" key="8">
    <source>
        <dbReference type="HAMAP-Rule" id="MF_01326"/>
    </source>
</evidence>
<keyword evidence="12" id="KW-1185">Reference proteome</keyword>
<evidence type="ECO:0000313" key="12">
    <source>
        <dbReference type="Proteomes" id="UP000326202"/>
    </source>
</evidence>
<keyword evidence="4 8" id="KW-0689">Ribosomal protein</keyword>
<dbReference type="SMART" id="SM00739">
    <property type="entry name" value="KOW"/>
    <property type="match status" value="1"/>
</dbReference>
<comment type="function">
    <text evidence="8">One of two assembly initiator proteins, it binds directly to the 5'-end of the 23S rRNA, where it nucleates assembly of the 50S subunit.</text>
</comment>